<dbReference type="PANTHER" id="PTHR46093:SF3">
    <property type="entry name" value="ACYL-COA-BINDING DOMAIN-CONTAINING PROTEIN 4"/>
    <property type="match status" value="1"/>
</dbReference>
<dbReference type="CDD" id="cd00063">
    <property type="entry name" value="FN3"/>
    <property type="match status" value="1"/>
</dbReference>
<keyword evidence="5" id="KW-0472">Membrane</keyword>
<dbReference type="SUPFAM" id="SSF49265">
    <property type="entry name" value="Fibronectin type III"/>
    <property type="match status" value="1"/>
</dbReference>
<feature type="region of interest" description="Disordered" evidence="4">
    <location>
        <begin position="627"/>
        <end position="649"/>
    </location>
</feature>
<feature type="region of interest" description="Disordered" evidence="4">
    <location>
        <begin position="671"/>
        <end position="724"/>
    </location>
</feature>
<feature type="transmembrane region" description="Helical" evidence="5">
    <location>
        <begin position="1307"/>
        <end position="1326"/>
    </location>
</feature>
<evidence type="ECO:0000313" key="8">
    <source>
        <dbReference type="Proteomes" id="UP001190700"/>
    </source>
</evidence>
<feature type="transmembrane region" description="Helical" evidence="5">
    <location>
        <begin position="1338"/>
        <end position="1359"/>
    </location>
</feature>
<dbReference type="InterPro" id="IPR003961">
    <property type="entry name" value="FN3_dom"/>
</dbReference>
<dbReference type="PROSITE" id="PS50853">
    <property type="entry name" value="FN3"/>
    <property type="match status" value="1"/>
</dbReference>
<comment type="caution">
    <text evidence="7">The sequence shown here is derived from an EMBL/GenBank/DDBJ whole genome shotgun (WGS) entry which is preliminary data.</text>
</comment>
<dbReference type="Pfam" id="PF24681">
    <property type="entry name" value="Kelch_KLHDC2_KLHL20_DRC7"/>
    <property type="match status" value="2"/>
</dbReference>
<feature type="region of interest" description="Disordered" evidence="4">
    <location>
        <begin position="1165"/>
        <end position="1193"/>
    </location>
</feature>
<feature type="transmembrane region" description="Helical" evidence="5">
    <location>
        <begin position="928"/>
        <end position="947"/>
    </location>
</feature>
<proteinExistence type="predicted"/>
<feature type="transmembrane region" description="Helical" evidence="5">
    <location>
        <begin position="1103"/>
        <end position="1125"/>
    </location>
</feature>
<keyword evidence="1" id="KW-0880">Kelch repeat</keyword>
<dbReference type="Gene3D" id="2.60.40.10">
    <property type="entry name" value="Immunoglobulins"/>
    <property type="match status" value="1"/>
</dbReference>
<feature type="domain" description="Fibronectin type-III" evidence="6">
    <location>
        <begin position="441"/>
        <end position="537"/>
    </location>
</feature>
<keyword evidence="5" id="KW-1133">Transmembrane helix</keyword>
<feature type="transmembrane region" description="Helical" evidence="5">
    <location>
        <begin position="1069"/>
        <end position="1091"/>
    </location>
</feature>
<protein>
    <recommendedName>
        <fullName evidence="6">Fibronectin type-III domain-containing protein</fullName>
    </recommendedName>
</protein>
<keyword evidence="2" id="KW-0677">Repeat</keyword>
<evidence type="ECO:0000256" key="3">
    <source>
        <dbReference type="SAM" id="Coils"/>
    </source>
</evidence>
<reference evidence="7 8" key="1">
    <citation type="journal article" date="2015" name="Genome Biol. Evol.">
        <title>Comparative Genomics of a Bacterivorous Green Alga Reveals Evolutionary Causalities and Consequences of Phago-Mixotrophic Mode of Nutrition.</title>
        <authorList>
            <person name="Burns J.A."/>
            <person name="Paasch A."/>
            <person name="Narechania A."/>
            <person name="Kim E."/>
        </authorList>
    </citation>
    <scope>NUCLEOTIDE SEQUENCE [LARGE SCALE GENOMIC DNA]</scope>
    <source>
        <strain evidence="7 8">PLY_AMNH</strain>
    </source>
</reference>
<dbReference type="Gene3D" id="2.120.10.80">
    <property type="entry name" value="Kelch-type beta propeller"/>
    <property type="match status" value="2"/>
</dbReference>
<dbReference type="Pfam" id="PF12056">
    <property type="entry name" value="DUF3537"/>
    <property type="match status" value="2"/>
</dbReference>
<feature type="compositionally biased region" description="Pro residues" evidence="4">
    <location>
        <begin position="695"/>
        <end position="708"/>
    </location>
</feature>
<feature type="coiled-coil region" evidence="3">
    <location>
        <begin position="24"/>
        <end position="65"/>
    </location>
</feature>
<organism evidence="7 8">
    <name type="scientific">Cymbomonas tetramitiformis</name>
    <dbReference type="NCBI Taxonomy" id="36881"/>
    <lineage>
        <taxon>Eukaryota</taxon>
        <taxon>Viridiplantae</taxon>
        <taxon>Chlorophyta</taxon>
        <taxon>Pyramimonadophyceae</taxon>
        <taxon>Pyramimonadales</taxon>
        <taxon>Pyramimonadaceae</taxon>
        <taxon>Cymbomonas</taxon>
    </lineage>
</organism>
<evidence type="ECO:0000256" key="2">
    <source>
        <dbReference type="ARBA" id="ARBA00022737"/>
    </source>
</evidence>
<evidence type="ECO:0000259" key="6">
    <source>
        <dbReference type="PROSITE" id="PS50853"/>
    </source>
</evidence>
<evidence type="ECO:0000256" key="1">
    <source>
        <dbReference type="ARBA" id="ARBA00022441"/>
    </source>
</evidence>
<sequence length="1364" mass="150555">MDSALSIEEGLRLEGLVLELRSQIKDQAKEMKDDKNTISVLENQVKNTQRTLDDLRLELSRSTTNVHVAGYQWTLKRSKHRLTGVAGDEGHIPSVRERNSISTVGRMAVLFGGTQKGGLCTSDSFVLNMETMQWEKFGGQGDVPCARGGHCTILSSKKRILLFGGRRNPLMNDLSALNPDTMKWVTLKPKESCIAIPEAVEKAGMCITQDQVLLLGGDTTASREAPEDGPAAANMVPFGAIIPTHGWLLNMEGSTSANEVEWIQTEFSGPVPQRCNFSMTESPDGRYVFVFGGSDQSGQCTNDVYILNVDRLEWSIPEMVMGTRPPSREGHCATMIGRFLVISGGWNENQRLADTHVLDTEAMCWEALEIPTTQGHVPGQALQAQEKAGHTDDRHRARTVFVSNDGRRIFMLGSSIGTTLDEVDIMDISIPEEAFQNNVYVRSDMIVVEATQDENDMRVIRLQWRPPANIKARVSQYKVMMSLGGSAMVKEMYRGTEDSCRISGARAGNSYQFRVKGEYSDGSYIWSDICEIYMRQAGTEVTVPKQTIPLKGRNSPSPVKLRGDYSSHSVGSLVGKSNSTPGTGRLSPTSLRASPIPLTPGTVGYAAHMVKGRGAVKRSIGDKFMMQNRSPFSEINRFPPPQRDSEEMDDVKAPLLPRHGLAAPPARCDSISAASLHPSGTATGRPPLRRTQSTPAPPPTTIPMPRTPAPGHHNDSRPGEGGSPKFYTLWPFRVSPRPVVMNLPSPQLRVGLAGMRSDDSSDDESQDTQAKTFHLLDTNENSGETDCLEKISNEDLQGIRRFFFVLGLGAFESRRGLPTRTLSRRLGQALMLLIPLILGVLVPIYQLFFETLGDDDSDASYPFDIQVFHWALIFRLMEFLVSMPFLLKMLMQHSLADILFVANHPKPSYQNNEFVAGQYRRLLHRLPWFMALLWLPLAMLSLVQYVLKLEVIDVHLGPAALWMKHLGASPEVVVVAHMLISAFSHMYVSAVFYLVCCIFCLVCSLHILKLRWYMYLVKSTLSPVQLAADGAEDELSSAHRSRLNMRGPAVCNQEMTILRGSLSCLSHRFRAFLSLTSCVAVMEMIFATYWMLVEWEDGHARAFLHPLGALIIRLAMHLLGLFWCIRSATVITHRCQRIVTLCHQQHATITCNITIGSDFSAEHNYAATSSDPSGRREDEREEETMNSEDQSQQRLGLAALYRVDSFMAELGGMLPLTASTLPGYQPPSDSGEVHETSGEAMVTPTSTFASASPSSQFSAVPNTSAQIGLAQASAGAKADHAPAWSEESLARAKETFLAQQWAYSQRVSLLEFMNSAGLGITLFGFTVDRRFLQSWQTIVASMLIFTIGRAISGASAGFATHKDG</sequence>
<evidence type="ECO:0000256" key="5">
    <source>
        <dbReference type="SAM" id="Phobius"/>
    </source>
</evidence>
<feature type="transmembrane region" description="Helical" evidence="5">
    <location>
        <begin position="829"/>
        <end position="848"/>
    </location>
</feature>
<dbReference type="InterPro" id="IPR013783">
    <property type="entry name" value="Ig-like_fold"/>
</dbReference>
<dbReference type="InterPro" id="IPR015915">
    <property type="entry name" value="Kelch-typ_b-propeller"/>
</dbReference>
<name>A0AAE0GXE4_9CHLO</name>
<evidence type="ECO:0000313" key="7">
    <source>
        <dbReference type="EMBL" id="KAK3285881.1"/>
    </source>
</evidence>
<dbReference type="InterPro" id="IPR021924">
    <property type="entry name" value="DUF3537"/>
</dbReference>
<keyword evidence="3" id="KW-0175">Coiled coil</keyword>
<feature type="region of interest" description="Disordered" evidence="4">
    <location>
        <begin position="549"/>
        <end position="595"/>
    </location>
</feature>
<dbReference type="Proteomes" id="UP001190700">
    <property type="component" value="Unassembled WGS sequence"/>
</dbReference>
<dbReference type="InterPro" id="IPR036116">
    <property type="entry name" value="FN3_sf"/>
</dbReference>
<gene>
    <name evidence="7" type="ORF">CYMTET_6532</name>
</gene>
<dbReference type="EMBL" id="LGRX02001589">
    <property type="protein sequence ID" value="KAK3285881.1"/>
    <property type="molecule type" value="Genomic_DNA"/>
</dbReference>
<dbReference type="PANTHER" id="PTHR46093">
    <property type="entry name" value="ACYL-COA-BINDING DOMAIN-CONTAINING PROTEIN 5"/>
    <property type="match status" value="1"/>
</dbReference>
<feature type="transmembrane region" description="Helical" evidence="5">
    <location>
        <begin position="986"/>
        <end position="1008"/>
    </location>
</feature>
<accession>A0AAE0GXE4</accession>
<feature type="compositionally biased region" description="Polar residues" evidence="4">
    <location>
        <begin position="566"/>
        <end position="592"/>
    </location>
</feature>
<dbReference type="SUPFAM" id="SSF117281">
    <property type="entry name" value="Kelch motif"/>
    <property type="match status" value="2"/>
</dbReference>
<evidence type="ECO:0000256" key="4">
    <source>
        <dbReference type="SAM" id="MobiDB-lite"/>
    </source>
</evidence>
<keyword evidence="5" id="KW-0812">Transmembrane</keyword>
<keyword evidence="8" id="KW-1185">Reference proteome</keyword>